<dbReference type="EMBL" id="VSWD01000005">
    <property type="protein sequence ID" value="KAK3102722.1"/>
    <property type="molecule type" value="Genomic_DNA"/>
</dbReference>
<gene>
    <name evidence="3" type="ORF">FSP39_013439</name>
</gene>
<feature type="coiled-coil region" evidence="1">
    <location>
        <begin position="339"/>
        <end position="432"/>
    </location>
</feature>
<evidence type="ECO:0000256" key="2">
    <source>
        <dbReference type="SAM" id="MobiDB-lite"/>
    </source>
</evidence>
<organism evidence="3 4">
    <name type="scientific">Pinctada imbricata</name>
    <name type="common">Atlantic pearl-oyster</name>
    <name type="synonym">Pinctada martensii</name>
    <dbReference type="NCBI Taxonomy" id="66713"/>
    <lineage>
        <taxon>Eukaryota</taxon>
        <taxon>Metazoa</taxon>
        <taxon>Spiralia</taxon>
        <taxon>Lophotrochozoa</taxon>
        <taxon>Mollusca</taxon>
        <taxon>Bivalvia</taxon>
        <taxon>Autobranchia</taxon>
        <taxon>Pteriomorphia</taxon>
        <taxon>Pterioida</taxon>
        <taxon>Pterioidea</taxon>
        <taxon>Pteriidae</taxon>
        <taxon>Pinctada</taxon>
    </lineage>
</organism>
<dbReference type="AlphaFoldDB" id="A0AA89CAQ4"/>
<evidence type="ECO:0000313" key="4">
    <source>
        <dbReference type="Proteomes" id="UP001186944"/>
    </source>
</evidence>
<dbReference type="Proteomes" id="UP001186944">
    <property type="component" value="Unassembled WGS sequence"/>
</dbReference>
<sequence>MVAKDQIGSVGLQSHLPKIVVTRPPHEHGTEAAEAQFKGERLQVRLLTLDERYRSYLLYHQIKIFEEKVYYSYDNFDVDIFLRMFRELARRCRGTRDIYTVAGLRSALNQEVRRIRMRKRNKRLPPSEEDPGKDDVIEYFTWFFQNFNYLRELRGNYITRVFNPLFKYFYDVGSNGPDRERSSDSAMSFSNLSLASHRSIDSGVTGLSGWSSLRFSDTESHASGDEDIHTTRKRIISRAALQLLSRQMKDVKQLYDTTEIEKTAHRLSFMKDQLDFLIDNEAKIPHEMFSQDSEKAVCHLKVKNSRTYFLMRLIPDILVKLQLLAWLARKWLELDDKKTKDLKQRLAKLAKLEEQLTKRMNVLTREIQDHERNLGKETNQLQELLKREERVNELELSLHVYEESREKLAAHQKELEKEKKDINDKIQESIKGKKTMEFKTLQTMYERNKLQRYAVERQLATLQFHKNVAQTDMQIEMEVKANIIHFTNDVQDHCEELEKQLERERKEKRTIQAALIPISKDREIITDRLREREYPLSTGDEIIAEYVGSSRIPLPVNQHGKFAHAFNPNGPGHVRMIEPPPRNANLGQKQMRPFPQTMDSDWA</sequence>
<accession>A0AA89CAQ4</accession>
<dbReference type="PANTHER" id="PTHR35838">
    <property type="entry name" value="CHROMOSOME 21, WHOLE GENOME SHOTGUN SEQUENCE"/>
    <property type="match status" value="1"/>
</dbReference>
<feature type="coiled-coil region" evidence="1">
    <location>
        <begin position="487"/>
        <end position="514"/>
    </location>
</feature>
<evidence type="ECO:0000313" key="3">
    <source>
        <dbReference type="EMBL" id="KAK3102722.1"/>
    </source>
</evidence>
<comment type="caution">
    <text evidence="3">The sequence shown here is derived from an EMBL/GenBank/DDBJ whole genome shotgun (WGS) entry which is preliminary data.</text>
</comment>
<keyword evidence="4" id="KW-1185">Reference proteome</keyword>
<keyword evidence="1" id="KW-0175">Coiled coil</keyword>
<name>A0AA89CAQ4_PINIB</name>
<feature type="region of interest" description="Disordered" evidence="2">
    <location>
        <begin position="581"/>
        <end position="603"/>
    </location>
</feature>
<proteinExistence type="predicted"/>
<protein>
    <submittedName>
        <fullName evidence="3">Uncharacterized protein</fullName>
    </submittedName>
</protein>
<dbReference type="PANTHER" id="PTHR35838:SF1">
    <property type="entry name" value="TRICHOHYALIN-LIKE"/>
    <property type="match status" value="1"/>
</dbReference>
<evidence type="ECO:0000256" key="1">
    <source>
        <dbReference type="SAM" id="Coils"/>
    </source>
</evidence>
<reference evidence="3" key="1">
    <citation type="submission" date="2019-08" db="EMBL/GenBank/DDBJ databases">
        <title>The improved chromosome-level genome for the pearl oyster Pinctada fucata martensii using PacBio sequencing and Hi-C.</title>
        <authorList>
            <person name="Zheng Z."/>
        </authorList>
    </citation>
    <scope>NUCLEOTIDE SEQUENCE</scope>
    <source>
        <strain evidence="3">ZZ-2019</strain>
        <tissue evidence="3">Adductor muscle</tissue>
    </source>
</reference>